<feature type="transmembrane region" description="Helical" evidence="7">
    <location>
        <begin position="142"/>
        <end position="163"/>
    </location>
</feature>
<sequence length="440" mass="48273">MGSHQEMLVLCGIGYWVQGFRVFPWLALNFHMVHALNLQPSMLQLVQNFGNLPMVAKPLYGVLSDALYIWGAHRIPYISIGAFLQVLSWGPLALIPFVGQSLPTLMVCILVSNLGASIAEVAKDALTAEYGYNKKISGLQSYAFMALAAGAILGNMFGGYFLLKTQQPRMMFFFFSLLLSVQLGISFIMTEGSLGLPGPSNIVKRSISENLHEQFSGLMKAIKEEMIYLPLLWIVASISMVPVLPGAIFCYQTQFLKLDSSIIGMSKVIGQLMLLLATIMYDRYWKRIPMRRLMSTVQIVYATSLLLDLILVKQINLKLGVSNELFVLCLSGLAETAAQFKLLPFSVLLASSCPPGCEGSLTSFLASALCSSSIISGFLGVGLTSLIGISAGDYSRLQFGIILQFIAALVPLGWISYVPLCQSGDRNETKRGWIKRSQRT</sequence>
<keyword evidence="3" id="KW-0813">Transport</keyword>
<evidence type="ECO:0000256" key="3">
    <source>
        <dbReference type="ARBA" id="ARBA00022448"/>
    </source>
</evidence>
<comment type="caution">
    <text evidence="8">The sequence shown here is derived from an EMBL/GenBank/DDBJ whole genome shotgun (WGS) entry which is preliminary data.</text>
</comment>
<dbReference type="InterPro" id="IPR039309">
    <property type="entry name" value="BT1"/>
</dbReference>
<feature type="transmembrane region" description="Helical" evidence="7">
    <location>
        <begin position="75"/>
        <end position="95"/>
    </location>
</feature>
<keyword evidence="9" id="KW-1185">Reference proteome</keyword>
<keyword evidence="6 7" id="KW-0472">Membrane</keyword>
<feature type="transmembrane region" description="Helical" evidence="7">
    <location>
        <begin position="227"/>
        <end position="250"/>
    </location>
</feature>
<gene>
    <name evidence="8" type="ORF">GIB67_006506</name>
</gene>
<feature type="transmembrane region" description="Helical" evidence="7">
    <location>
        <begin position="401"/>
        <end position="420"/>
    </location>
</feature>
<evidence type="ECO:0000256" key="1">
    <source>
        <dbReference type="ARBA" id="ARBA00004141"/>
    </source>
</evidence>
<reference evidence="8 9" key="1">
    <citation type="journal article" date="2020" name="IScience">
        <title>Genome Sequencing of the Endangered Kingdonia uniflora (Circaeasteraceae, Ranunculales) Reveals Potential Mechanisms of Evolutionary Specialization.</title>
        <authorList>
            <person name="Sun Y."/>
            <person name="Deng T."/>
            <person name="Zhang A."/>
            <person name="Moore M.J."/>
            <person name="Landis J.B."/>
            <person name="Lin N."/>
            <person name="Zhang H."/>
            <person name="Zhang X."/>
            <person name="Huang J."/>
            <person name="Zhang X."/>
            <person name="Sun H."/>
            <person name="Wang H."/>
        </authorList>
    </citation>
    <scope>NUCLEOTIDE SEQUENCE [LARGE SCALE GENOMIC DNA]</scope>
    <source>
        <strain evidence="8">TB1705</strain>
        <tissue evidence="8">Leaf</tissue>
    </source>
</reference>
<evidence type="ECO:0000256" key="4">
    <source>
        <dbReference type="ARBA" id="ARBA00022692"/>
    </source>
</evidence>
<feature type="transmembrane region" description="Helical" evidence="7">
    <location>
        <begin position="293"/>
        <end position="312"/>
    </location>
</feature>
<feature type="transmembrane region" description="Helical" evidence="7">
    <location>
        <begin position="262"/>
        <end position="281"/>
    </location>
</feature>
<feature type="transmembrane region" description="Helical" evidence="7">
    <location>
        <begin position="7"/>
        <end position="28"/>
    </location>
</feature>
<evidence type="ECO:0000313" key="9">
    <source>
        <dbReference type="Proteomes" id="UP000541444"/>
    </source>
</evidence>
<dbReference type="InterPro" id="IPR036259">
    <property type="entry name" value="MFS_trans_sf"/>
</dbReference>
<dbReference type="GO" id="GO:0016020">
    <property type="term" value="C:membrane"/>
    <property type="evidence" value="ECO:0007669"/>
    <property type="project" value="UniProtKB-SubCell"/>
</dbReference>
<comment type="subcellular location">
    <subcellularLocation>
        <location evidence="1">Membrane</location>
        <topology evidence="1">Multi-pass membrane protein</topology>
    </subcellularLocation>
</comment>
<evidence type="ECO:0000256" key="7">
    <source>
        <dbReference type="SAM" id="Phobius"/>
    </source>
</evidence>
<feature type="transmembrane region" description="Helical" evidence="7">
    <location>
        <begin position="170"/>
        <end position="189"/>
    </location>
</feature>
<dbReference type="NCBIfam" id="TIGR00788">
    <property type="entry name" value="fbt"/>
    <property type="match status" value="1"/>
</dbReference>
<accession>A0A7J7LEH6</accession>
<dbReference type="PANTHER" id="PTHR31585:SF12">
    <property type="entry name" value="FOLATE-BIOPTERIN TRANSPORTER 9, CHLOROPLASTIC-RELATED"/>
    <property type="match status" value="1"/>
</dbReference>
<evidence type="ECO:0000256" key="2">
    <source>
        <dbReference type="ARBA" id="ARBA00007015"/>
    </source>
</evidence>
<evidence type="ECO:0000313" key="8">
    <source>
        <dbReference type="EMBL" id="KAF6141061.1"/>
    </source>
</evidence>
<dbReference type="OrthoDB" id="1923497at2759"/>
<comment type="similarity">
    <text evidence="2">Belongs to the major facilitator superfamily. Folate-biopterin transporter (TC 2.A.71) family.</text>
</comment>
<dbReference type="AlphaFoldDB" id="A0A7J7LEH6"/>
<dbReference type="Gene3D" id="1.20.1250.20">
    <property type="entry name" value="MFS general substrate transporter like domains"/>
    <property type="match status" value="1"/>
</dbReference>
<dbReference type="PANTHER" id="PTHR31585">
    <property type="entry name" value="FOLATE-BIOPTERIN TRANSPORTER 1, CHLOROPLASTIC"/>
    <property type="match status" value="1"/>
</dbReference>
<protein>
    <submittedName>
        <fullName evidence="8">Uncharacterized protein</fullName>
    </submittedName>
</protein>
<proteinExistence type="inferred from homology"/>
<dbReference type="Proteomes" id="UP000541444">
    <property type="component" value="Unassembled WGS sequence"/>
</dbReference>
<dbReference type="EMBL" id="JACGCM010002332">
    <property type="protein sequence ID" value="KAF6141061.1"/>
    <property type="molecule type" value="Genomic_DNA"/>
</dbReference>
<dbReference type="Pfam" id="PF03092">
    <property type="entry name" value="BT1"/>
    <property type="match status" value="1"/>
</dbReference>
<dbReference type="SUPFAM" id="SSF103473">
    <property type="entry name" value="MFS general substrate transporter"/>
    <property type="match status" value="1"/>
</dbReference>
<evidence type="ECO:0000256" key="5">
    <source>
        <dbReference type="ARBA" id="ARBA00022989"/>
    </source>
</evidence>
<organism evidence="8 9">
    <name type="scientific">Kingdonia uniflora</name>
    <dbReference type="NCBI Taxonomy" id="39325"/>
    <lineage>
        <taxon>Eukaryota</taxon>
        <taxon>Viridiplantae</taxon>
        <taxon>Streptophyta</taxon>
        <taxon>Embryophyta</taxon>
        <taxon>Tracheophyta</taxon>
        <taxon>Spermatophyta</taxon>
        <taxon>Magnoliopsida</taxon>
        <taxon>Ranunculales</taxon>
        <taxon>Circaeasteraceae</taxon>
        <taxon>Kingdonia</taxon>
    </lineage>
</organism>
<name>A0A7J7LEH6_9MAGN</name>
<evidence type="ECO:0000256" key="6">
    <source>
        <dbReference type="ARBA" id="ARBA00023136"/>
    </source>
</evidence>
<feature type="transmembrane region" description="Helical" evidence="7">
    <location>
        <begin position="364"/>
        <end position="389"/>
    </location>
</feature>
<keyword evidence="4 7" id="KW-0812">Transmembrane</keyword>
<keyword evidence="5 7" id="KW-1133">Transmembrane helix</keyword>
<dbReference type="InterPro" id="IPR004324">
    <property type="entry name" value="FBT"/>
</dbReference>